<comment type="caution">
    <text evidence="3">The sequence shown here is derived from an EMBL/GenBank/DDBJ whole genome shotgun (WGS) entry which is preliminary data.</text>
</comment>
<reference evidence="4" key="1">
    <citation type="submission" date="2016-04" db="EMBL/GenBank/DDBJ databases">
        <authorList>
            <person name="Chen L."/>
            <person name="Zhuang W."/>
            <person name="Wang G."/>
        </authorList>
    </citation>
    <scope>NUCLEOTIDE SEQUENCE [LARGE SCALE GENOMIC DNA]</scope>
    <source>
        <strain evidence="4">17621</strain>
    </source>
</reference>
<dbReference type="STRING" id="354355.SAMN05660816_02308"/>
<organism evidence="3 4">
    <name type="scientific">Niastella yeongjuensis</name>
    <dbReference type="NCBI Taxonomy" id="354355"/>
    <lineage>
        <taxon>Bacteria</taxon>
        <taxon>Pseudomonadati</taxon>
        <taxon>Bacteroidota</taxon>
        <taxon>Chitinophagia</taxon>
        <taxon>Chitinophagales</taxon>
        <taxon>Chitinophagaceae</taxon>
        <taxon>Niastella</taxon>
    </lineage>
</organism>
<dbReference type="PANTHER" id="PTHR43581:SF4">
    <property type="entry name" value="ATP_GTP PHOSPHATASE"/>
    <property type="match status" value="1"/>
</dbReference>
<feature type="domain" description="Endonuclease GajA/Old nuclease/RecF-like AAA" evidence="2">
    <location>
        <begin position="1"/>
        <end position="350"/>
    </location>
</feature>
<feature type="coiled-coil region" evidence="1">
    <location>
        <begin position="132"/>
        <end position="164"/>
    </location>
</feature>
<proteinExistence type="predicted"/>
<name>A0A1V9E1X8_9BACT</name>
<dbReference type="EMBL" id="LVXG01000078">
    <property type="protein sequence ID" value="OQP40071.1"/>
    <property type="molecule type" value="Genomic_DNA"/>
</dbReference>
<protein>
    <recommendedName>
        <fullName evidence="2">Endonuclease GajA/Old nuclease/RecF-like AAA domain-containing protein</fullName>
    </recommendedName>
</protein>
<keyword evidence="4" id="KW-1185">Reference proteome</keyword>
<dbReference type="Proteomes" id="UP000192610">
    <property type="component" value="Unassembled WGS sequence"/>
</dbReference>
<dbReference type="InterPro" id="IPR014555">
    <property type="entry name" value="RecF-like"/>
</dbReference>
<dbReference type="InterPro" id="IPR051396">
    <property type="entry name" value="Bact_Antivir_Def_Nuclease"/>
</dbReference>
<dbReference type="InterPro" id="IPR041685">
    <property type="entry name" value="AAA_GajA/Old/RecF-like"/>
</dbReference>
<dbReference type="AlphaFoldDB" id="A0A1V9E1X8"/>
<evidence type="ECO:0000256" key="1">
    <source>
        <dbReference type="SAM" id="Coils"/>
    </source>
</evidence>
<sequence>MIKEVRIKNFKSVQDLTLPLSRFNILIGSNGSGKSNILEAIAFGAAASADRLDNEFLGSRGIRTSEARLMKSAFTDGTSPESIEINFRIIARNEIGIDYSHTIFETKSPIPKWSVKENETKYNILQNVVHLLNKLTKEINDFDVELEKAKLENISLEKSNLLNDKHVKHKQKIAELESLLHASELVDHNNILSNFIIYSPEQSSLRKLEEESQIQPLGIKGEGLFNLLQIFNENYGQETINEIKKYLHIIEWFDDFEAVSDKTTERKSLIVKDRFIPSLSLNQHNVNEGFLFLLFYISLIISKETPAFFAIDNIEASFHPRLCEELIKQLVELAKNHNKQLILTTQNPHVLDGLNLQDVEQSLFVIRRNSEGETIADKITKQPKNVKLSEAWIRGYIGGNPETIE</sequence>
<dbReference type="PANTHER" id="PTHR43581">
    <property type="entry name" value="ATP/GTP PHOSPHATASE"/>
    <property type="match status" value="1"/>
</dbReference>
<evidence type="ECO:0000313" key="4">
    <source>
        <dbReference type="Proteomes" id="UP000192610"/>
    </source>
</evidence>
<dbReference type="PIRSF" id="PIRSF029347">
    <property type="entry name" value="RecF"/>
    <property type="match status" value="1"/>
</dbReference>
<evidence type="ECO:0000259" key="2">
    <source>
        <dbReference type="Pfam" id="PF13175"/>
    </source>
</evidence>
<dbReference type="OrthoDB" id="9805802at2"/>
<dbReference type="SUPFAM" id="SSF52540">
    <property type="entry name" value="P-loop containing nucleoside triphosphate hydrolases"/>
    <property type="match status" value="1"/>
</dbReference>
<dbReference type="Pfam" id="PF13175">
    <property type="entry name" value="AAA_15"/>
    <property type="match status" value="1"/>
</dbReference>
<gene>
    <name evidence="3" type="ORF">A4H97_17815</name>
</gene>
<dbReference type="Gene3D" id="3.40.50.300">
    <property type="entry name" value="P-loop containing nucleotide triphosphate hydrolases"/>
    <property type="match status" value="1"/>
</dbReference>
<accession>A0A1V9E1X8</accession>
<dbReference type="RefSeq" id="WP_081204577.1">
    <property type="nucleotide sequence ID" value="NZ_FOCZ01000003.1"/>
</dbReference>
<keyword evidence="1" id="KW-0175">Coiled coil</keyword>
<dbReference type="InterPro" id="IPR027417">
    <property type="entry name" value="P-loop_NTPase"/>
</dbReference>
<evidence type="ECO:0000313" key="3">
    <source>
        <dbReference type="EMBL" id="OQP40071.1"/>
    </source>
</evidence>